<dbReference type="AlphaFoldDB" id="A0A4R5UUY3"/>
<reference evidence="1 2" key="1">
    <citation type="submission" date="2019-03" db="EMBL/GenBank/DDBJ databases">
        <title>Algoriphagus aquimaris sp. nov., isolated form marine sediment in Pohang, Korea.</title>
        <authorList>
            <person name="Kim J."/>
            <person name="Yoon S.-H."/>
            <person name="Lee S.-S."/>
        </authorList>
    </citation>
    <scope>NUCLEOTIDE SEQUENCE [LARGE SCALE GENOMIC DNA]</scope>
    <source>
        <strain evidence="1 2">F21</strain>
    </source>
</reference>
<keyword evidence="2" id="KW-1185">Reference proteome</keyword>
<evidence type="ECO:0000313" key="1">
    <source>
        <dbReference type="EMBL" id="TDK42846.1"/>
    </source>
</evidence>
<dbReference type="RefSeq" id="WP_133391570.1">
    <property type="nucleotide sequence ID" value="NZ_SMUW01000036.1"/>
</dbReference>
<proteinExistence type="predicted"/>
<dbReference type="EMBL" id="SMUW01000036">
    <property type="protein sequence ID" value="TDK42846.1"/>
    <property type="molecule type" value="Genomic_DNA"/>
</dbReference>
<dbReference type="Proteomes" id="UP000295438">
    <property type="component" value="Unassembled WGS sequence"/>
</dbReference>
<name>A0A4R5UUY3_9BACT</name>
<protein>
    <submittedName>
        <fullName evidence="1">Uncharacterized protein</fullName>
    </submittedName>
</protein>
<gene>
    <name evidence="1" type="ORF">E1898_15560</name>
</gene>
<evidence type="ECO:0000313" key="2">
    <source>
        <dbReference type="Proteomes" id="UP000295438"/>
    </source>
</evidence>
<organism evidence="1 2">
    <name type="scientific">Algoriphagus formosus</name>
    <dbReference type="NCBI Taxonomy" id="2007308"/>
    <lineage>
        <taxon>Bacteria</taxon>
        <taxon>Pseudomonadati</taxon>
        <taxon>Bacteroidota</taxon>
        <taxon>Cytophagia</taxon>
        <taxon>Cytophagales</taxon>
        <taxon>Cyclobacteriaceae</taxon>
        <taxon>Algoriphagus</taxon>
    </lineage>
</organism>
<comment type="caution">
    <text evidence="1">The sequence shown here is derived from an EMBL/GenBank/DDBJ whole genome shotgun (WGS) entry which is preliminary data.</text>
</comment>
<accession>A0A4R5UUY3</accession>
<sequence length="321" mass="36480">MRFYGLIDELKQDQPSGLHTIKKVNKKIDENTIIKWEHPNPSPWFFAVGGIAGLIGYNVYKMLTESNDFEISVNSFESKDEIRKIIITKDSIKGNYDIINSAPELFYGLFDNLLLKKQSLKKMLESKGGSELIILEKKSLPANSHYGGKHGKFTTGLYCEHPKNSSILIPVSNFNEIIKSLILEEIINSFQLLGAKHIIIEDIIKVTGGIGGGKSEKAKINSDASFIRDILREKNYAKDKFQPILCVKKLTFIPDYPHIMNVIDGRINGNQTSDKFSETIDLSANMDVNVLNLFESNANFNFKRKWNFTVEFYDKNELKSE</sequence>